<dbReference type="EMBL" id="AP018449">
    <property type="protein sequence ID" value="BBB91429.1"/>
    <property type="molecule type" value="Genomic_DNA"/>
</dbReference>
<evidence type="ECO:0000256" key="2">
    <source>
        <dbReference type="ARBA" id="ARBA00023125"/>
    </source>
</evidence>
<dbReference type="OrthoDB" id="1681433at2"/>
<reference evidence="5 6" key="1">
    <citation type="journal article" date="2018" name="Int. J. Syst. Evol. Microbiol.">
        <title>Methylomusa anaerophila gen. nov., sp. nov., an anaerobic methanol-utilizing bacterium isolated from a microbial fuel cell.</title>
        <authorList>
            <person name="Amano N."/>
            <person name="Yamamuro A."/>
            <person name="Miyahara M."/>
            <person name="Kouzuma A."/>
            <person name="Abe T."/>
            <person name="Watanabe K."/>
        </authorList>
    </citation>
    <scope>NUCLEOTIDE SEQUENCE [LARGE SCALE GENOMIC DNA]</scope>
    <source>
        <strain evidence="5 6">MMFC1</strain>
    </source>
</reference>
<gene>
    <name evidence="5" type="ORF">MAMMFC1_02113</name>
</gene>
<dbReference type="SUPFAM" id="SSF46785">
    <property type="entry name" value="Winged helix' DNA-binding domain"/>
    <property type="match status" value="1"/>
</dbReference>
<keyword evidence="1" id="KW-0805">Transcription regulation</keyword>
<evidence type="ECO:0000313" key="5">
    <source>
        <dbReference type="EMBL" id="BBB91429.1"/>
    </source>
</evidence>
<sequence>MLNEEIRISKQQLTRLVDNLLLQGIAKREFDNLDRRIIKISLTEAGLVLLANIEKEAREGLAARLEAFDDKKMVELNDAVDRLSHLLRELS</sequence>
<dbReference type="PROSITE" id="PS50995">
    <property type="entry name" value="HTH_MARR_2"/>
    <property type="match status" value="1"/>
</dbReference>
<evidence type="ECO:0000313" key="6">
    <source>
        <dbReference type="Proteomes" id="UP000276437"/>
    </source>
</evidence>
<dbReference type="PANTHER" id="PTHR42756:SF1">
    <property type="entry name" value="TRANSCRIPTIONAL REPRESSOR OF EMRAB OPERON"/>
    <property type="match status" value="1"/>
</dbReference>
<dbReference type="PANTHER" id="PTHR42756">
    <property type="entry name" value="TRANSCRIPTIONAL REGULATOR, MARR"/>
    <property type="match status" value="1"/>
</dbReference>
<evidence type="ECO:0000259" key="4">
    <source>
        <dbReference type="PROSITE" id="PS50995"/>
    </source>
</evidence>
<keyword evidence="2" id="KW-0238">DNA-binding</keyword>
<proteinExistence type="predicted"/>
<dbReference type="InterPro" id="IPR036388">
    <property type="entry name" value="WH-like_DNA-bd_sf"/>
</dbReference>
<protein>
    <recommendedName>
        <fullName evidence="4">HTH marR-type domain-containing protein</fullName>
    </recommendedName>
</protein>
<dbReference type="Gene3D" id="1.10.10.10">
    <property type="entry name" value="Winged helix-like DNA-binding domain superfamily/Winged helix DNA-binding domain"/>
    <property type="match status" value="1"/>
</dbReference>
<evidence type="ECO:0000256" key="1">
    <source>
        <dbReference type="ARBA" id="ARBA00023015"/>
    </source>
</evidence>
<dbReference type="GO" id="GO:0003677">
    <property type="term" value="F:DNA binding"/>
    <property type="evidence" value="ECO:0007669"/>
    <property type="project" value="UniProtKB-KW"/>
</dbReference>
<keyword evidence="6" id="KW-1185">Reference proteome</keyword>
<dbReference type="AlphaFoldDB" id="A0A348AK31"/>
<dbReference type="GO" id="GO:0003700">
    <property type="term" value="F:DNA-binding transcription factor activity"/>
    <property type="evidence" value="ECO:0007669"/>
    <property type="project" value="InterPro"/>
</dbReference>
<keyword evidence="3" id="KW-0804">Transcription</keyword>
<dbReference type="InterPro" id="IPR036390">
    <property type="entry name" value="WH_DNA-bd_sf"/>
</dbReference>
<evidence type="ECO:0000256" key="3">
    <source>
        <dbReference type="ARBA" id="ARBA00023163"/>
    </source>
</evidence>
<accession>A0A348AK31</accession>
<dbReference type="InterPro" id="IPR000835">
    <property type="entry name" value="HTH_MarR-typ"/>
</dbReference>
<feature type="domain" description="HTH marR-type" evidence="4">
    <location>
        <begin position="1"/>
        <end position="91"/>
    </location>
</feature>
<name>A0A348AK31_9FIRM</name>
<dbReference type="KEGG" id="mana:MAMMFC1_02113"/>
<dbReference type="RefSeq" id="WP_126308448.1">
    <property type="nucleotide sequence ID" value="NZ_AP018449.1"/>
</dbReference>
<organism evidence="5 6">
    <name type="scientific">Methylomusa anaerophila</name>
    <dbReference type="NCBI Taxonomy" id="1930071"/>
    <lineage>
        <taxon>Bacteria</taxon>
        <taxon>Bacillati</taxon>
        <taxon>Bacillota</taxon>
        <taxon>Negativicutes</taxon>
        <taxon>Selenomonadales</taxon>
        <taxon>Sporomusaceae</taxon>
        <taxon>Methylomusa</taxon>
    </lineage>
</organism>
<dbReference type="Proteomes" id="UP000276437">
    <property type="component" value="Chromosome"/>
</dbReference>